<dbReference type="AlphaFoldDB" id="A0A9P4GCA1"/>
<name>A0A9P4GCA1_9PLEO</name>
<sequence>MANFLQFVLLSCIAFFSFACCEDVKLPQGNKIAIDILQKLQSAHEVAVNQKAQEELFLSLPLVAPNQTDSVTVANTTATVSTPPKIRHRERTAEAASSANYDKRQVTSCSTRLTYEGQDPCEGKEKLPNFVPCDQPCKYTLDWFVANAVARPEIDECLFYTSGLSERAKAYAREHNAVSRHKLTTIWFIWADKQFTWNKNVDNPMRCIIQDDVYPGRRNQIRYTYFQMMSDSMAFMCGGKVAVMDRNIRRGRTGKVKQAGIWQQKEFPRLKMDADHKWKDGNGKNRVATRIDAIGENLLSVPDTLIWWKSWWYRGGPDWPNEFTKPFKRRSVDGDVNVTDHAVLEEARSLHKRDFDTSVFDEGGRLAIDW</sequence>
<accession>A0A9P4GCA1</accession>
<feature type="signal peptide" evidence="1">
    <location>
        <begin position="1"/>
        <end position="21"/>
    </location>
</feature>
<evidence type="ECO:0000313" key="2">
    <source>
        <dbReference type="EMBL" id="KAF1843228.1"/>
    </source>
</evidence>
<organism evidence="2 3">
    <name type="scientific">Cucurbitaria berberidis CBS 394.84</name>
    <dbReference type="NCBI Taxonomy" id="1168544"/>
    <lineage>
        <taxon>Eukaryota</taxon>
        <taxon>Fungi</taxon>
        <taxon>Dikarya</taxon>
        <taxon>Ascomycota</taxon>
        <taxon>Pezizomycotina</taxon>
        <taxon>Dothideomycetes</taxon>
        <taxon>Pleosporomycetidae</taxon>
        <taxon>Pleosporales</taxon>
        <taxon>Pleosporineae</taxon>
        <taxon>Cucurbitariaceae</taxon>
        <taxon>Cucurbitaria</taxon>
    </lineage>
</organism>
<reference evidence="2" key="1">
    <citation type="submission" date="2020-01" db="EMBL/GenBank/DDBJ databases">
        <authorList>
            <consortium name="DOE Joint Genome Institute"/>
            <person name="Haridas S."/>
            <person name="Albert R."/>
            <person name="Binder M."/>
            <person name="Bloem J."/>
            <person name="Labutti K."/>
            <person name="Salamov A."/>
            <person name="Andreopoulos B."/>
            <person name="Baker S.E."/>
            <person name="Barry K."/>
            <person name="Bills G."/>
            <person name="Bluhm B.H."/>
            <person name="Cannon C."/>
            <person name="Castanera R."/>
            <person name="Culley D.E."/>
            <person name="Daum C."/>
            <person name="Ezra D."/>
            <person name="Gonzalez J.B."/>
            <person name="Henrissat B."/>
            <person name="Kuo A."/>
            <person name="Liang C."/>
            <person name="Lipzen A."/>
            <person name="Lutzoni F."/>
            <person name="Magnuson J."/>
            <person name="Mondo S."/>
            <person name="Nolan M."/>
            <person name="Ohm R."/>
            <person name="Pangilinan J."/>
            <person name="Park H.-J."/>
            <person name="Ramirez L."/>
            <person name="Alfaro M."/>
            <person name="Sun H."/>
            <person name="Tritt A."/>
            <person name="Yoshinaga Y."/>
            <person name="Zwiers L.-H."/>
            <person name="Turgeon B.G."/>
            <person name="Goodwin S.B."/>
            <person name="Spatafora J.W."/>
            <person name="Crous P.W."/>
            <person name="Grigoriev I.V."/>
        </authorList>
    </citation>
    <scope>NUCLEOTIDE SEQUENCE</scope>
    <source>
        <strain evidence="2">CBS 394.84</strain>
    </source>
</reference>
<keyword evidence="1" id="KW-0732">Signal</keyword>
<keyword evidence="3" id="KW-1185">Reference proteome</keyword>
<comment type="caution">
    <text evidence="2">The sequence shown here is derived from an EMBL/GenBank/DDBJ whole genome shotgun (WGS) entry which is preliminary data.</text>
</comment>
<evidence type="ECO:0000313" key="3">
    <source>
        <dbReference type="Proteomes" id="UP000800039"/>
    </source>
</evidence>
<protein>
    <submittedName>
        <fullName evidence="2">Uncharacterized protein</fullName>
    </submittedName>
</protein>
<dbReference type="GeneID" id="63853359"/>
<feature type="chain" id="PRO_5040510330" evidence="1">
    <location>
        <begin position="22"/>
        <end position="370"/>
    </location>
</feature>
<dbReference type="OrthoDB" id="3658431at2759"/>
<gene>
    <name evidence="2" type="ORF">K460DRAFT_396587</name>
</gene>
<proteinExistence type="predicted"/>
<dbReference type="RefSeq" id="XP_040785791.1">
    <property type="nucleotide sequence ID" value="XM_040936108.1"/>
</dbReference>
<evidence type="ECO:0000256" key="1">
    <source>
        <dbReference type="SAM" id="SignalP"/>
    </source>
</evidence>
<dbReference type="Proteomes" id="UP000800039">
    <property type="component" value="Unassembled WGS sequence"/>
</dbReference>
<dbReference type="EMBL" id="ML976617">
    <property type="protein sequence ID" value="KAF1843228.1"/>
    <property type="molecule type" value="Genomic_DNA"/>
</dbReference>